<protein>
    <submittedName>
        <fullName evidence="7">Uncharacterized protein</fullName>
    </submittedName>
</protein>
<evidence type="ECO:0000256" key="4">
    <source>
        <dbReference type="ARBA" id="ARBA00022989"/>
    </source>
</evidence>
<accession>A0A0L0RZX7</accession>
<keyword evidence="5 6" id="KW-0472">Membrane</keyword>
<evidence type="ECO:0000256" key="1">
    <source>
        <dbReference type="ARBA" id="ARBA00004141"/>
    </source>
</evidence>
<feature type="transmembrane region" description="Helical" evidence="6">
    <location>
        <begin position="81"/>
        <end position="108"/>
    </location>
</feature>
<organism evidence="7 8">
    <name type="scientific">Allomyces macrogynus (strain ATCC 38327)</name>
    <name type="common">Allomyces javanicus var. macrogynus</name>
    <dbReference type="NCBI Taxonomy" id="578462"/>
    <lineage>
        <taxon>Eukaryota</taxon>
        <taxon>Fungi</taxon>
        <taxon>Fungi incertae sedis</taxon>
        <taxon>Blastocladiomycota</taxon>
        <taxon>Blastocladiomycetes</taxon>
        <taxon>Blastocladiales</taxon>
        <taxon>Blastocladiaceae</taxon>
        <taxon>Allomyces</taxon>
    </lineage>
</organism>
<dbReference type="PANTHER" id="PTHR16932">
    <property type="entry name" value="INTERFERON ALPHA-INDUCIBLE PROTEIN 27"/>
    <property type="match status" value="1"/>
</dbReference>
<evidence type="ECO:0000256" key="3">
    <source>
        <dbReference type="ARBA" id="ARBA00022692"/>
    </source>
</evidence>
<keyword evidence="8" id="KW-1185">Reference proteome</keyword>
<reference evidence="8" key="2">
    <citation type="submission" date="2009-11" db="EMBL/GenBank/DDBJ databases">
        <title>The Genome Sequence of Allomyces macrogynus strain ATCC 38327.</title>
        <authorList>
            <consortium name="The Broad Institute Genome Sequencing Platform"/>
            <person name="Russ C."/>
            <person name="Cuomo C."/>
            <person name="Shea T."/>
            <person name="Young S.K."/>
            <person name="Zeng Q."/>
            <person name="Koehrsen M."/>
            <person name="Haas B."/>
            <person name="Borodovsky M."/>
            <person name="Guigo R."/>
            <person name="Alvarado L."/>
            <person name="Berlin A."/>
            <person name="Borenstein D."/>
            <person name="Chen Z."/>
            <person name="Engels R."/>
            <person name="Freedman E."/>
            <person name="Gellesch M."/>
            <person name="Goldberg J."/>
            <person name="Griggs A."/>
            <person name="Gujja S."/>
            <person name="Heiman D."/>
            <person name="Hepburn T."/>
            <person name="Howarth C."/>
            <person name="Jen D."/>
            <person name="Larson L."/>
            <person name="Lewis B."/>
            <person name="Mehta T."/>
            <person name="Park D."/>
            <person name="Pearson M."/>
            <person name="Roberts A."/>
            <person name="Saif S."/>
            <person name="Shenoy N."/>
            <person name="Sisk P."/>
            <person name="Stolte C."/>
            <person name="Sykes S."/>
            <person name="Walk T."/>
            <person name="White J."/>
            <person name="Yandava C."/>
            <person name="Burger G."/>
            <person name="Gray M.W."/>
            <person name="Holland P.W.H."/>
            <person name="King N."/>
            <person name="Lang F.B.F."/>
            <person name="Roger A.J."/>
            <person name="Ruiz-Trillo I."/>
            <person name="Lander E."/>
            <person name="Nusbaum C."/>
        </authorList>
    </citation>
    <scope>NUCLEOTIDE SEQUENCE [LARGE SCALE GENOMIC DNA]</scope>
    <source>
        <strain evidence="8">ATCC 38327</strain>
    </source>
</reference>
<dbReference type="InterPro" id="IPR009311">
    <property type="entry name" value="IFI6/IFI27-like"/>
</dbReference>
<dbReference type="InterPro" id="IPR038213">
    <property type="entry name" value="IFI6/IFI27-like_sf"/>
</dbReference>
<dbReference type="PANTHER" id="PTHR16932:SF18">
    <property type="entry name" value="INTERFERON, ALPHA-INDUCIBLE PROTEIN 27-LIKE 2"/>
    <property type="match status" value="1"/>
</dbReference>
<evidence type="ECO:0000256" key="2">
    <source>
        <dbReference type="ARBA" id="ARBA00007262"/>
    </source>
</evidence>
<feature type="transmembrane region" description="Helical" evidence="6">
    <location>
        <begin position="143"/>
        <end position="165"/>
    </location>
</feature>
<dbReference type="EMBL" id="GG745329">
    <property type="protein sequence ID" value="KNE55619.1"/>
    <property type="molecule type" value="Genomic_DNA"/>
</dbReference>
<sequence length="192" mass="18876">MRDPKEYTAEGAWIAQVADDTTHVVDSAMPHDTKATHDTKAAHDTKADSMYGAASRHHQYESTAAHAPAITRKSASRICEIATAAVVGAVVAPLMFGAVAPAVAGALGFSAKGIVAHSVAAGMMSTMGGAATQAGSIVATMQAIGVTVAVALSPAVAAAGAMVGASVASAAAKGSILAIDAAPTAGRDRVKG</sequence>
<proteinExistence type="inferred from homology"/>
<evidence type="ECO:0000313" key="8">
    <source>
        <dbReference type="Proteomes" id="UP000054350"/>
    </source>
</evidence>
<evidence type="ECO:0000313" key="7">
    <source>
        <dbReference type="EMBL" id="KNE55619.1"/>
    </source>
</evidence>
<keyword evidence="3 6" id="KW-0812">Transmembrane</keyword>
<name>A0A0L0RZX7_ALLM3</name>
<gene>
    <name evidence="7" type="ORF">AMAG_01507</name>
</gene>
<evidence type="ECO:0000256" key="6">
    <source>
        <dbReference type="SAM" id="Phobius"/>
    </source>
</evidence>
<evidence type="ECO:0000256" key="5">
    <source>
        <dbReference type="ARBA" id="ARBA00023136"/>
    </source>
</evidence>
<dbReference type="Gene3D" id="6.10.110.10">
    <property type="match status" value="1"/>
</dbReference>
<comment type="similarity">
    <text evidence="2">Belongs to the IFI6/IFI27 family.</text>
</comment>
<comment type="subcellular location">
    <subcellularLocation>
        <location evidence="1">Membrane</location>
        <topology evidence="1">Multi-pass membrane protein</topology>
    </subcellularLocation>
</comment>
<dbReference type="AlphaFoldDB" id="A0A0L0RZX7"/>
<dbReference type="GO" id="GO:0016020">
    <property type="term" value="C:membrane"/>
    <property type="evidence" value="ECO:0007669"/>
    <property type="project" value="UniProtKB-SubCell"/>
</dbReference>
<dbReference type="Pfam" id="PF06140">
    <property type="entry name" value="Ifi-6-16"/>
    <property type="match status" value="1"/>
</dbReference>
<dbReference type="VEuPathDB" id="FungiDB:AMAG_01507"/>
<feature type="transmembrane region" description="Helical" evidence="6">
    <location>
        <begin position="114"/>
        <end position="131"/>
    </location>
</feature>
<keyword evidence="4 6" id="KW-1133">Transmembrane helix</keyword>
<dbReference type="Proteomes" id="UP000054350">
    <property type="component" value="Unassembled WGS sequence"/>
</dbReference>
<reference evidence="7 8" key="1">
    <citation type="submission" date="2009-11" db="EMBL/GenBank/DDBJ databases">
        <title>Annotation of Allomyces macrogynus ATCC 38327.</title>
        <authorList>
            <consortium name="The Broad Institute Genome Sequencing Platform"/>
            <person name="Russ C."/>
            <person name="Cuomo C."/>
            <person name="Burger G."/>
            <person name="Gray M.W."/>
            <person name="Holland P.W.H."/>
            <person name="King N."/>
            <person name="Lang F.B.F."/>
            <person name="Roger A.J."/>
            <person name="Ruiz-Trillo I."/>
            <person name="Young S.K."/>
            <person name="Zeng Q."/>
            <person name="Gargeya S."/>
            <person name="Fitzgerald M."/>
            <person name="Haas B."/>
            <person name="Abouelleil A."/>
            <person name="Alvarado L."/>
            <person name="Arachchi H.M."/>
            <person name="Berlin A."/>
            <person name="Chapman S.B."/>
            <person name="Gearin G."/>
            <person name="Goldberg J."/>
            <person name="Griggs A."/>
            <person name="Gujja S."/>
            <person name="Hansen M."/>
            <person name="Heiman D."/>
            <person name="Howarth C."/>
            <person name="Larimer J."/>
            <person name="Lui A."/>
            <person name="MacDonald P.J.P."/>
            <person name="McCowen C."/>
            <person name="Montmayeur A."/>
            <person name="Murphy C."/>
            <person name="Neiman D."/>
            <person name="Pearson M."/>
            <person name="Priest M."/>
            <person name="Roberts A."/>
            <person name="Saif S."/>
            <person name="Shea T."/>
            <person name="Sisk P."/>
            <person name="Stolte C."/>
            <person name="Sykes S."/>
            <person name="Wortman J."/>
            <person name="Nusbaum C."/>
            <person name="Birren B."/>
        </authorList>
    </citation>
    <scope>NUCLEOTIDE SEQUENCE [LARGE SCALE GENOMIC DNA]</scope>
    <source>
        <strain evidence="7 8">ATCC 38327</strain>
    </source>
</reference>